<organism evidence="5 6">
    <name type="scientific">Dichanthelium oligosanthes</name>
    <dbReference type="NCBI Taxonomy" id="888268"/>
    <lineage>
        <taxon>Eukaryota</taxon>
        <taxon>Viridiplantae</taxon>
        <taxon>Streptophyta</taxon>
        <taxon>Embryophyta</taxon>
        <taxon>Tracheophyta</taxon>
        <taxon>Spermatophyta</taxon>
        <taxon>Magnoliopsida</taxon>
        <taxon>Liliopsida</taxon>
        <taxon>Poales</taxon>
        <taxon>Poaceae</taxon>
        <taxon>PACMAD clade</taxon>
        <taxon>Panicoideae</taxon>
        <taxon>Panicodae</taxon>
        <taxon>Paniceae</taxon>
        <taxon>Dichantheliinae</taxon>
        <taxon>Dichanthelium</taxon>
    </lineage>
</organism>
<feature type="compositionally biased region" description="Basic and acidic residues" evidence="3">
    <location>
        <begin position="91"/>
        <end position="102"/>
    </location>
</feature>
<dbReference type="Pfam" id="PF13947">
    <property type="entry name" value="GUB_WAK_bind"/>
    <property type="match status" value="1"/>
</dbReference>
<keyword evidence="6" id="KW-1185">Reference proteome</keyword>
<dbReference type="AlphaFoldDB" id="A0A1E5WB22"/>
<dbReference type="Proteomes" id="UP000095767">
    <property type="component" value="Unassembled WGS sequence"/>
</dbReference>
<comment type="caution">
    <text evidence="5">The sequence shown here is derived from an EMBL/GenBank/DDBJ whole genome shotgun (WGS) entry which is preliminary data.</text>
</comment>
<evidence type="ECO:0000256" key="2">
    <source>
        <dbReference type="ARBA" id="ARBA00022729"/>
    </source>
</evidence>
<keyword evidence="2" id="KW-0732">Signal</keyword>
<evidence type="ECO:0000256" key="3">
    <source>
        <dbReference type="SAM" id="MobiDB-lite"/>
    </source>
</evidence>
<dbReference type="STRING" id="888268.A0A1E5WB22"/>
<evidence type="ECO:0000313" key="6">
    <source>
        <dbReference type="Proteomes" id="UP000095767"/>
    </source>
</evidence>
<evidence type="ECO:0000313" key="5">
    <source>
        <dbReference type="EMBL" id="OEL34524.1"/>
    </source>
</evidence>
<feature type="compositionally biased region" description="Basic residues" evidence="3">
    <location>
        <begin position="72"/>
        <end position="83"/>
    </location>
</feature>
<accession>A0A1E5WB22</accession>
<feature type="domain" description="Wall-associated receptor kinase galacturonan-binding" evidence="4">
    <location>
        <begin position="4"/>
        <end position="51"/>
    </location>
</feature>
<protein>
    <recommendedName>
        <fullName evidence="4">Wall-associated receptor kinase galacturonan-binding domain-containing protein</fullName>
    </recommendedName>
</protein>
<dbReference type="GO" id="GO:0016020">
    <property type="term" value="C:membrane"/>
    <property type="evidence" value="ECO:0007669"/>
    <property type="project" value="UniProtKB-SubCell"/>
</dbReference>
<evidence type="ECO:0000259" key="4">
    <source>
        <dbReference type="Pfam" id="PF13947"/>
    </source>
</evidence>
<proteinExistence type="predicted"/>
<evidence type="ECO:0000256" key="1">
    <source>
        <dbReference type="ARBA" id="ARBA00004167"/>
    </source>
</evidence>
<name>A0A1E5WB22_9POAL</name>
<sequence length="102" mass="11406">LPGCTTTCGNVTVPYPFGIGANCSLQGFNLACDGTHDPPRLLLDDGAVRVLRGAIYAEPHLQPVHPRERLQRVRRRRPQRRAVRPVVPPEQARRPNDKSCEF</sequence>
<feature type="region of interest" description="Disordered" evidence="3">
    <location>
        <begin position="62"/>
        <end position="102"/>
    </location>
</feature>
<reference evidence="5 6" key="1">
    <citation type="submission" date="2016-09" db="EMBL/GenBank/DDBJ databases">
        <title>The draft genome of Dichanthelium oligosanthes: A C3 panicoid grass species.</title>
        <authorList>
            <person name="Studer A.J."/>
            <person name="Schnable J.C."/>
            <person name="Brutnell T.P."/>
        </authorList>
    </citation>
    <scope>NUCLEOTIDE SEQUENCE [LARGE SCALE GENOMIC DNA]</scope>
    <source>
        <strain evidence="6">cv. Kellogg 1175</strain>
        <tissue evidence="5">Leaf</tissue>
    </source>
</reference>
<dbReference type="InterPro" id="IPR025287">
    <property type="entry name" value="WAK_GUB"/>
</dbReference>
<dbReference type="PANTHER" id="PTHR33491">
    <property type="entry name" value="OSJNBA0016N04.9 PROTEIN"/>
    <property type="match status" value="1"/>
</dbReference>
<gene>
    <name evidence="5" type="ORF">BAE44_0004458</name>
</gene>
<feature type="non-terminal residue" evidence="5">
    <location>
        <position position="1"/>
    </location>
</feature>
<comment type="subcellular location">
    <subcellularLocation>
        <location evidence="1">Membrane</location>
        <topology evidence="1">Single-pass membrane protein</topology>
    </subcellularLocation>
</comment>
<dbReference type="EMBL" id="LWDX02015146">
    <property type="protein sequence ID" value="OEL34524.1"/>
    <property type="molecule type" value="Genomic_DNA"/>
</dbReference>
<dbReference type="OrthoDB" id="695333at2759"/>
<dbReference type="GO" id="GO:0030247">
    <property type="term" value="F:polysaccharide binding"/>
    <property type="evidence" value="ECO:0007669"/>
    <property type="project" value="InterPro"/>
</dbReference>